<evidence type="ECO:0000313" key="4">
    <source>
        <dbReference type="Proteomes" id="UP001499978"/>
    </source>
</evidence>
<evidence type="ECO:0000256" key="2">
    <source>
        <dbReference type="ARBA" id="ARBA00023008"/>
    </source>
</evidence>
<keyword evidence="2" id="KW-0186">Copper</keyword>
<evidence type="ECO:0000256" key="1">
    <source>
        <dbReference type="ARBA" id="ARBA00005428"/>
    </source>
</evidence>
<sequence length="96" mass="10582">MTAPQRGYSATKDQLTARLRRIEGQVRGIEKMVDDDRYCIDVLTQISAVQAALDKVGLGLLDGHARHCMHEGARTGRADEVAEEMMAAIGRLMKRG</sequence>
<dbReference type="PANTHER" id="PTHR33677:SF3">
    <property type="entry name" value="COPPER-SENSING TRANSCRIPTIONAL REPRESSOR RICR"/>
    <property type="match status" value="1"/>
</dbReference>
<comment type="similarity">
    <text evidence="1">Belongs to the CsoR family.</text>
</comment>
<protein>
    <submittedName>
        <fullName evidence="3">Metal-sensitive transcriptional regulator</fullName>
    </submittedName>
</protein>
<dbReference type="RefSeq" id="WP_344167059.1">
    <property type="nucleotide sequence ID" value="NZ_BAAARY010000001.1"/>
</dbReference>
<organism evidence="3 4">
    <name type="scientific">Pilimelia columellifera subsp. columellifera</name>
    <dbReference type="NCBI Taxonomy" id="706583"/>
    <lineage>
        <taxon>Bacteria</taxon>
        <taxon>Bacillati</taxon>
        <taxon>Actinomycetota</taxon>
        <taxon>Actinomycetes</taxon>
        <taxon>Micromonosporales</taxon>
        <taxon>Micromonosporaceae</taxon>
        <taxon>Pilimelia</taxon>
    </lineage>
</organism>
<dbReference type="Proteomes" id="UP001499978">
    <property type="component" value="Unassembled WGS sequence"/>
</dbReference>
<evidence type="ECO:0000313" key="3">
    <source>
        <dbReference type="EMBL" id="GAA2511638.1"/>
    </source>
</evidence>
<gene>
    <name evidence="3" type="ORF">GCM10010201_03300</name>
</gene>
<proteinExistence type="inferred from homology"/>
<comment type="caution">
    <text evidence="3">The sequence shown here is derived from an EMBL/GenBank/DDBJ whole genome shotgun (WGS) entry which is preliminary data.</text>
</comment>
<reference evidence="3 4" key="1">
    <citation type="journal article" date="2019" name="Int. J. Syst. Evol. Microbiol.">
        <title>The Global Catalogue of Microorganisms (GCM) 10K type strain sequencing project: providing services to taxonomists for standard genome sequencing and annotation.</title>
        <authorList>
            <consortium name="The Broad Institute Genomics Platform"/>
            <consortium name="The Broad Institute Genome Sequencing Center for Infectious Disease"/>
            <person name="Wu L."/>
            <person name="Ma J."/>
        </authorList>
    </citation>
    <scope>NUCLEOTIDE SEQUENCE [LARGE SCALE GENOMIC DNA]</scope>
    <source>
        <strain evidence="3 4">JCM 3367</strain>
    </source>
</reference>
<name>A0ABN3N0L8_9ACTN</name>
<keyword evidence="4" id="KW-1185">Reference proteome</keyword>
<dbReference type="Pfam" id="PF02583">
    <property type="entry name" value="Trns_repr_metal"/>
    <property type="match status" value="1"/>
</dbReference>
<dbReference type="EMBL" id="BAAARY010000001">
    <property type="protein sequence ID" value="GAA2511638.1"/>
    <property type="molecule type" value="Genomic_DNA"/>
</dbReference>
<dbReference type="InterPro" id="IPR038390">
    <property type="entry name" value="Metal_Tscrpt_repr_sf"/>
</dbReference>
<dbReference type="Gene3D" id="1.20.58.1000">
    <property type="entry name" value="Metal-sensitive repressor, helix protomer"/>
    <property type="match status" value="1"/>
</dbReference>
<dbReference type="CDD" id="cd10148">
    <property type="entry name" value="CsoR-like_DUF156"/>
    <property type="match status" value="1"/>
</dbReference>
<dbReference type="InterPro" id="IPR003735">
    <property type="entry name" value="Metal_Tscrpt_repr"/>
</dbReference>
<accession>A0ABN3N0L8</accession>
<dbReference type="PANTHER" id="PTHR33677">
    <property type="entry name" value="TRANSCRIPTIONAL REPRESSOR FRMR-RELATED"/>
    <property type="match status" value="1"/>
</dbReference>